<keyword evidence="4" id="KW-0808">Transferase</keyword>
<proteinExistence type="inferred from homology"/>
<keyword evidence="7" id="KW-0408">Iron</keyword>
<comment type="cofactor">
    <cofactor evidence="1 10">
        <name>pyridoxal 5'-phosphate</name>
        <dbReference type="ChEBI" id="CHEBI:597326"/>
    </cofactor>
</comment>
<gene>
    <name evidence="12" type="ORF">LJ207_08435</name>
</gene>
<keyword evidence="6" id="KW-0663">Pyridoxal phosphate</keyword>
<reference evidence="12 13" key="1">
    <citation type="submission" date="2021-10" db="EMBL/GenBank/DDBJ databases">
        <authorList>
            <person name="Grouzdev D.S."/>
            <person name="Pantiukh K.S."/>
            <person name="Krutkina M.S."/>
        </authorList>
    </citation>
    <scope>NUCLEOTIDE SEQUENCE [LARGE SCALE GENOMIC DNA]</scope>
    <source>
        <strain evidence="12 13">Z-7514</strain>
    </source>
</reference>
<dbReference type="InterPro" id="IPR015424">
    <property type="entry name" value="PyrdxlP-dep_Trfase"/>
</dbReference>
<comment type="caution">
    <text evidence="12">The sequence shown here is derived from an EMBL/GenBank/DDBJ whole genome shotgun (WGS) entry which is preliminary data.</text>
</comment>
<dbReference type="GO" id="GO:0046872">
    <property type="term" value="F:metal ion binding"/>
    <property type="evidence" value="ECO:0007669"/>
    <property type="project" value="UniProtKB-KW"/>
</dbReference>
<dbReference type="InterPro" id="IPR015422">
    <property type="entry name" value="PyrdxlP-dep_Trfase_small"/>
</dbReference>
<dbReference type="GO" id="GO:0031071">
    <property type="term" value="F:cysteine desulfurase activity"/>
    <property type="evidence" value="ECO:0007669"/>
    <property type="project" value="UniProtKB-EC"/>
</dbReference>
<evidence type="ECO:0000256" key="7">
    <source>
        <dbReference type="ARBA" id="ARBA00023004"/>
    </source>
</evidence>
<keyword evidence="5" id="KW-0479">Metal-binding</keyword>
<evidence type="ECO:0000256" key="10">
    <source>
        <dbReference type="RuleBase" id="RU004504"/>
    </source>
</evidence>
<evidence type="ECO:0000256" key="3">
    <source>
        <dbReference type="ARBA" id="ARBA00012239"/>
    </source>
</evidence>
<evidence type="ECO:0000256" key="5">
    <source>
        <dbReference type="ARBA" id="ARBA00022723"/>
    </source>
</evidence>
<dbReference type="PANTHER" id="PTHR11601:SF34">
    <property type="entry name" value="CYSTEINE DESULFURASE"/>
    <property type="match status" value="1"/>
</dbReference>
<dbReference type="InterPro" id="IPR020578">
    <property type="entry name" value="Aminotrans_V_PyrdxlP_BS"/>
</dbReference>
<dbReference type="NCBIfam" id="NF002806">
    <property type="entry name" value="PRK02948.1"/>
    <property type="match status" value="1"/>
</dbReference>
<evidence type="ECO:0000256" key="6">
    <source>
        <dbReference type="ARBA" id="ARBA00022898"/>
    </source>
</evidence>
<dbReference type="AlphaFoldDB" id="A0AAW4X0M9"/>
<dbReference type="Gene3D" id="3.40.640.10">
    <property type="entry name" value="Type I PLP-dependent aspartate aminotransferase-like (Major domain)"/>
    <property type="match status" value="1"/>
</dbReference>
<accession>A0AAW4X0M9</accession>
<dbReference type="InterPro" id="IPR015421">
    <property type="entry name" value="PyrdxlP-dep_Trfase_major"/>
</dbReference>
<organism evidence="12 13">
    <name type="scientific">Halanaerobium polyolivorans</name>
    <dbReference type="NCBI Taxonomy" id="2886943"/>
    <lineage>
        <taxon>Bacteria</taxon>
        <taxon>Bacillati</taxon>
        <taxon>Bacillota</taxon>
        <taxon>Clostridia</taxon>
        <taxon>Halanaerobiales</taxon>
        <taxon>Halanaerobiaceae</taxon>
        <taxon>Halanaerobium</taxon>
    </lineage>
</organism>
<protein>
    <recommendedName>
        <fullName evidence="3">cysteine desulfurase</fullName>
        <ecNumber evidence="3">2.8.1.7</ecNumber>
    </recommendedName>
</protein>
<dbReference type="Proteomes" id="UP001199296">
    <property type="component" value="Unassembled WGS sequence"/>
</dbReference>
<name>A0AAW4X0M9_9FIRM</name>
<keyword evidence="13" id="KW-1185">Reference proteome</keyword>
<dbReference type="SUPFAM" id="SSF53383">
    <property type="entry name" value="PLP-dependent transferases"/>
    <property type="match status" value="1"/>
</dbReference>
<dbReference type="InterPro" id="IPR016454">
    <property type="entry name" value="Cysteine_dSase"/>
</dbReference>
<evidence type="ECO:0000256" key="1">
    <source>
        <dbReference type="ARBA" id="ARBA00001933"/>
    </source>
</evidence>
<comment type="similarity">
    <text evidence="2">Belongs to the class-V pyridoxal-phosphate-dependent aminotransferase family. NifS/IscS subfamily.</text>
</comment>
<evidence type="ECO:0000313" key="13">
    <source>
        <dbReference type="Proteomes" id="UP001199296"/>
    </source>
</evidence>
<dbReference type="InterPro" id="IPR000192">
    <property type="entry name" value="Aminotrans_V_dom"/>
</dbReference>
<dbReference type="RefSeq" id="WP_229346009.1">
    <property type="nucleotide sequence ID" value="NZ_JAJFAT010000011.1"/>
</dbReference>
<evidence type="ECO:0000259" key="11">
    <source>
        <dbReference type="Pfam" id="PF00266"/>
    </source>
</evidence>
<dbReference type="PROSITE" id="PS00595">
    <property type="entry name" value="AA_TRANSFER_CLASS_5"/>
    <property type="match status" value="1"/>
</dbReference>
<evidence type="ECO:0000256" key="2">
    <source>
        <dbReference type="ARBA" id="ARBA00006490"/>
    </source>
</evidence>
<sequence length="395" mass="43253">MKEDKNQMLNNNEIYYFDHASTTPLRKEVKTVMEEFYSNKFANPASSHFLGEKSERAVENAREEIALLLGANKAEEIIFTSGGTEADNLIIKGIAMAYAEQGKHIITSSIEHPAVIESCKYLEKHLGFKLSYLEVDQEGFVNPKDLKKSIRDDTILITIMTANNEIGTVQAIKELAEIAGENNIFFHSDAVQAVPQMQVDVEELGVDALSVSAHKFNGPKGVGALYLKSGIKLIPQQSGGSQERKRRAGSLNVTGIAGMAAASKLLREELVTKVKKIKALRDYFIKRVFSEIDNITLNGPEGENRLANNANLTFEGLAGEAILYNLSLKKIAVSTGSACASGSISTSHVLKAISADEKSAKSAVRFTFGLANDKSQIDYLIDNLKDTVRHLRSLK</sequence>
<dbReference type="FunFam" id="3.40.640.10:FF:000084">
    <property type="entry name" value="IscS-like cysteine desulfurase"/>
    <property type="match status" value="1"/>
</dbReference>
<comment type="catalytic activity">
    <reaction evidence="9">
        <text>(sulfur carrier)-H + L-cysteine = (sulfur carrier)-SH + L-alanine</text>
        <dbReference type="Rhea" id="RHEA:43892"/>
        <dbReference type="Rhea" id="RHEA-COMP:14737"/>
        <dbReference type="Rhea" id="RHEA-COMP:14739"/>
        <dbReference type="ChEBI" id="CHEBI:29917"/>
        <dbReference type="ChEBI" id="CHEBI:35235"/>
        <dbReference type="ChEBI" id="CHEBI:57972"/>
        <dbReference type="ChEBI" id="CHEBI:64428"/>
        <dbReference type="EC" id="2.8.1.7"/>
    </reaction>
</comment>
<evidence type="ECO:0000256" key="4">
    <source>
        <dbReference type="ARBA" id="ARBA00022679"/>
    </source>
</evidence>
<evidence type="ECO:0000256" key="8">
    <source>
        <dbReference type="ARBA" id="ARBA00023014"/>
    </source>
</evidence>
<dbReference type="EC" id="2.8.1.7" evidence="3"/>
<dbReference type="GO" id="GO:0051536">
    <property type="term" value="F:iron-sulfur cluster binding"/>
    <property type="evidence" value="ECO:0007669"/>
    <property type="project" value="UniProtKB-KW"/>
</dbReference>
<keyword evidence="8" id="KW-0411">Iron-sulfur</keyword>
<dbReference type="Pfam" id="PF00266">
    <property type="entry name" value="Aminotran_5"/>
    <property type="match status" value="1"/>
</dbReference>
<evidence type="ECO:0000313" key="12">
    <source>
        <dbReference type="EMBL" id="MCC3145349.1"/>
    </source>
</evidence>
<evidence type="ECO:0000256" key="9">
    <source>
        <dbReference type="ARBA" id="ARBA00050776"/>
    </source>
</evidence>
<dbReference type="PANTHER" id="PTHR11601">
    <property type="entry name" value="CYSTEINE DESULFURYLASE FAMILY MEMBER"/>
    <property type="match status" value="1"/>
</dbReference>
<dbReference type="Gene3D" id="3.90.1150.10">
    <property type="entry name" value="Aspartate Aminotransferase, domain 1"/>
    <property type="match status" value="1"/>
</dbReference>
<dbReference type="EMBL" id="JAJFAT010000011">
    <property type="protein sequence ID" value="MCC3145349.1"/>
    <property type="molecule type" value="Genomic_DNA"/>
</dbReference>
<feature type="domain" description="Aminotransferase class V" evidence="11">
    <location>
        <begin position="16"/>
        <end position="380"/>
    </location>
</feature>
<dbReference type="Gene3D" id="1.10.260.50">
    <property type="match status" value="1"/>
</dbReference>
<dbReference type="PIRSF" id="PIRSF005572">
    <property type="entry name" value="NifS"/>
    <property type="match status" value="1"/>
</dbReference>